<dbReference type="STRING" id="637679.GCA_001550055_02465"/>
<dbReference type="EMBL" id="FNAK01000002">
    <property type="protein sequence ID" value="SDD53733.1"/>
    <property type="molecule type" value="Genomic_DNA"/>
</dbReference>
<dbReference type="Pfam" id="PF09912">
    <property type="entry name" value="DUF2141"/>
    <property type="match status" value="1"/>
</dbReference>
<proteinExistence type="predicted"/>
<organism evidence="2 3">
    <name type="scientific">Kordiimonas lacus</name>
    <dbReference type="NCBI Taxonomy" id="637679"/>
    <lineage>
        <taxon>Bacteria</taxon>
        <taxon>Pseudomonadati</taxon>
        <taxon>Pseudomonadota</taxon>
        <taxon>Alphaproteobacteria</taxon>
        <taxon>Kordiimonadales</taxon>
        <taxon>Kordiimonadaceae</taxon>
        <taxon>Kordiimonas</taxon>
    </lineage>
</organism>
<accession>A0A1G6VJZ6</accession>
<keyword evidence="1" id="KW-0732">Signal</keyword>
<gene>
    <name evidence="2" type="ORF">SAMN04488071_0751</name>
</gene>
<feature type="signal peptide" evidence="1">
    <location>
        <begin position="1"/>
        <end position="28"/>
    </location>
</feature>
<dbReference type="RefSeq" id="WP_068305453.1">
    <property type="nucleotide sequence ID" value="NZ_DAIOMO010000001.1"/>
</dbReference>
<dbReference type="InterPro" id="IPR018673">
    <property type="entry name" value="DUF2141"/>
</dbReference>
<dbReference type="OrthoDB" id="7189112at2"/>
<dbReference type="Proteomes" id="UP000183685">
    <property type="component" value="Unassembled WGS sequence"/>
</dbReference>
<protein>
    <submittedName>
        <fullName evidence="2">Uncharacterized conserved protein, DUF2141 family</fullName>
    </submittedName>
</protein>
<keyword evidence="3" id="KW-1185">Reference proteome</keyword>
<dbReference type="AlphaFoldDB" id="A0A1G6VJZ6"/>
<feature type="chain" id="PRO_5010259693" evidence="1">
    <location>
        <begin position="29"/>
        <end position="185"/>
    </location>
</feature>
<name>A0A1G6VJZ6_9PROT</name>
<sequence>MLIKSTSVLSKVAVVGLMMGFWGVSAHADVDDDAVLVDHDMGLCAAPEGGKSFVRVSVEGLKDLEGNIRVQVYGPTEEDFLEKGKKLVRIDVKTESDGQEICVPMPGLGDFTLVVMHDRNANGKADFFTEGFGFSNNPKLGLGKPDVEDVVFTATEGVTDMPVNLKYIFGADEEQKKKRRQLRRR</sequence>
<evidence type="ECO:0000256" key="1">
    <source>
        <dbReference type="SAM" id="SignalP"/>
    </source>
</evidence>
<evidence type="ECO:0000313" key="2">
    <source>
        <dbReference type="EMBL" id="SDD53733.1"/>
    </source>
</evidence>
<evidence type="ECO:0000313" key="3">
    <source>
        <dbReference type="Proteomes" id="UP000183685"/>
    </source>
</evidence>
<reference evidence="2 3" key="1">
    <citation type="submission" date="2016-10" db="EMBL/GenBank/DDBJ databases">
        <authorList>
            <person name="de Groot N.N."/>
        </authorList>
    </citation>
    <scope>NUCLEOTIDE SEQUENCE [LARGE SCALE GENOMIC DNA]</scope>
    <source>
        <strain evidence="2 3">CGMCC 1.9109</strain>
    </source>
</reference>